<dbReference type="Pfam" id="PF00787">
    <property type="entry name" value="PX"/>
    <property type="match status" value="1"/>
</dbReference>
<dbReference type="Gene3D" id="3.80.10.10">
    <property type="entry name" value="Ribonuclease Inhibitor"/>
    <property type="match status" value="2"/>
</dbReference>
<dbReference type="PANTHER" id="PTHR15454">
    <property type="entry name" value="NISCHARIN RELATED"/>
    <property type="match status" value="1"/>
</dbReference>
<dbReference type="InterPro" id="IPR032675">
    <property type="entry name" value="LRR_dom_sf"/>
</dbReference>
<dbReference type="SUPFAM" id="SSF64268">
    <property type="entry name" value="PX domain"/>
    <property type="match status" value="1"/>
</dbReference>
<comment type="caution">
    <text evidence="5">The sequence shown here is derived from an EMBL/GenBank/DDBJ whole genome shotgun (WGS) entry which is preliminary data.</text>
</comment>
<feature type="compositionally biased region" description="Basic and acidic residues" evidence="3">
    <location>
        <begin position="765"/>
        <end position="775"/>
    </location>
</feature>
<dbReference type="InterPro" id="IPR001683">
    <property type="entry name" value="PX_dom"/>
</dbReference>
<dbReference type="InterPro" id="IPR001611">
    <property type="entry name" value="Leu-rich_rpt"/>
</dbReference>
<dbReference type="Gene3D" id="3.30.1520.10">
    <property type="entry name" value="Phox-like domain"/>
    <property type="match status" value="1"/>
</dbReference>
<dbReference type="PANTHER" id="PTHR15454:SF35">
    <property type="entry name" value="NISCHARIN"/>
    <property type="match status" value="1"/>
</dbReference>
<dbReference type="SUPFAM" id="SSF52075">
    <property type="entry name" value="Outer arm dynein light chain 1"/>
    <property type="match status" value="1"/>
</dbReference>
<evidence type="ECO:0000256" key="3">
    <source>
        <dbReference type="SAM" id="MobiDB-lite"/>
    </source>
</evidence>
<evidence type="ECO:0000256" key="2">
    <source>
        <dbReference type="ARBA" id="ARBA00022737"/>
    </source>
</evidence>
<organism evidence="5 6">
    <name type="scientific">Porites lobata</name>
    <dbReference type="NCBI Taxonomy" id="104759"/>
    <lineage>
        <taxon>Eukaryota</taxon>
        <taxon>Metazoa</taxon>
        <taxon>Cnidaria</taxon>
        <taxon>Anthozoa</taxon>
        <taxon>Hexacorallia</taxon>
        <taxon>Scleractinia</taxon>
        <taxon>Fungiina</taxon>
        <taxon>Poritidae</taxon>
        <taxon>Porites</taxon>
    </lineage>
</organism>
<sequence>MTSLKGFLPPAGSALWRKDRGRLSSESEGRLSPSIKHVVIREVWQRTNPSPHALYKIDVMTKSNHWFIFRRYREFYELHKNLVALYGIPKDMLPPKKLTSNMALCHLEKRKAALEHYLQRLVNSSTYVSTSPEILEFLEVQRHDVMAVTKSLARDLFQKGREVLAKGESFTFSPTQLYCVTRQLQLPEPGSPMDQTDAADLGNLYDFVYQLQSLCVSSIVNKSTTSQELSSHLEFDISLFKSLSCLIIDGCPLTLINNLSKVQSQITSLTARYCLTNMKELLVDCAAEKRSAPKVKGPVESWRGATTAKLMQNRVVVQPWHQLTHLILTHNKLVAFDTSLKLLPVLQNLDLSYNEFVHLDLQQLCCPSLMYLNLSHNNIHFITGMPGGLAYLKSLVVSHNNLETVSGLDSLTGLIELNIEYNQIYTIHEVSKLCLNSHLKYLCIAGNPFARAKPYRMIVLSFFKGKELILDKKPITKKERMKLRSHPTKLRASTSPDHMLDDEPASEDGLASRRYHSLNLFGPSESDDDSGIEGAPSLASNSVIIDPVESEILDKELPFNWLYYPVGNAVPVSNDITCLPSEDSGEEQKDPSVATNSFVLENANTARNEVTESYLDDHDSIKSPGTLNDKSTTLGSTSTLEAEESITQCCSPLNPNASVPTEQLSSNSTLSADDVHITQHDCNGKSESADGKSHLMSSRANDCQQLVEKLSLHNEGQQTVKESISVTKPMSGEPSFNAKQTVFTSDHYQQVGFLPNPTESFLMNDELKDNSPQEG</sequence>
<evidence type="ECO:0000313" key="6">
    <source>
        <dbReference type="Proteomes" id="UP001159405"/>
    </source>
</evidence>
<dbReference type="InterPro" id="IPR036871">
    <property type="entry name" value="PX_dom_sf"/>
</dbReference>
<keyword evidence="6" id="KW-1185">Reference proteome</keyword>
<evidence type="ECO:0000259" key="4">
    <source>
        <dbReference type="PROSITE" id="PS50195"/>
    </source>
</evidence>
<keyword evidence="2" id="KW-0677">Repeat</keyword>
<evidence type="ECO:0000313" key="5">
    <source>
        <dbReference type="EMBL" id="CAH3167582.1"/>
    </source>
</evidence>
<gene>
    <name evidence="5" type="ORF">PLOB_00008761</name>
</gene>
<dbReference type="PROSITE" id="PS51450">
    <property type="entry name" value="LRR"/>
    <property type="match status" value="2"/>
</dbReference>
<proteinExistence type="predicted"/>
<dbReference type="Proteomes" id="UP001159405">
    <property type="component" value="Unassembled WGS sequence"/>
</dbReference>
<dbReference type="SMART" id="SM00312">
    <property type="entry name" value="PX"/>
    <property type="match status" value="1"/>
</dbReference>
<feature type="domain" description="PX" evidence="4">
    <location>
        <begin position="33"/>
        <end position="145"/>
    </location>
</feature>
<feature type="region of interest" description="Disordered" evidence="3">
    <location>
        <begin position="481"/>
        <end position="508"/>
    </location>
</feature>
<dbReference type="Pfam" id="PF13855">
    <property type="entry name" value="LRR_8"/>
    <property type="match status" value="1"/>
</dbReference>
<name>A0ABN8QQ06_9CNID</name>
<feature type="region of interest" description="Disordered" evidence="3">
    <location>
        <begin position="754"/>
        <end position="775"/>
    </location>
</feature>
<evidence type="ECO:0000256" key="1">
    <source>
        <dbReference type="ARBA" id="ARBA00022614"/>
    </source>
</evidence>
<reference evidence="5 6" key="1">
    <citation type="submission" date="2022-05" db="EMBL/GenBank/DDBJ databases">
        <authorList>
            <consortium name="Genoscope - CEA"/>
            <person name="William W."/>
        </authorList>
    </citation>
    <scope>NUCLEOTIDE SEQUENCE [LARGE SCALE GENOMIC DNA]</scope>
</reference>
<keyword evidence="1" id="KW-0433">Leucine-rich repeat</keyword>
<protein>
    <recommendedName>
        <fullName evidence="4">PX domain-containing protein</fullName>
    </recommendedName>
</protein>
<dbReference type="PROSITE" id="PS50195">
    <property type="entry name" value="PX"/>
    <property type="match status" value="1"/>
</dbReference>
<dbReference type="EMBL" id="CALNXK010000141">
    <property type="protein sequence ID" value="CAH3167582.1"/>
    <property type="molecule type" value="Genomic_DNA"/>
</dbReference>
<accession>A0ABN8QQ06</accession>